<proteinExistence type="predicted"/>
<name>A0A1I8FLD9_9PLAT</name>
<accession>A0A1I8FLD9</accession>
<keyword evidence="2" id="KW-1185">Reference proteome</keyword>
<protein>
    <submittedName>
        <fullName evidence="3">ELMO domain-containing protein</fullName>
    </submittedName>
</protein>
<dbReference type="Proteomes" id="UP000095280">
    <property type="component" value="Unplaced"/>
</dbReference>
<evidence type="ECO:0000313" key="3">
    <source>
        <dbReference type="WBParaSite" id="maker-unitig_37828-snap-gene-0.2-mRNA-1"/>
    </source>
</evidence>
<dbReference type="WBParaSite" id="maker-unitig_37828-snap-gene-0.2-mRNA-1">
    <property type="protein sequence ID" value="maker-unitig_37828-snap-gene-0.2-mRNA-1"/>
    <property type="gene ID" value="maker-unitig_37828-snap-gene-0.2"/>
</dbReference>
<feature type="region of interest" description="Disordered" evidence="1">
    <location>
        <begin position="303"/>
        <end position="361"/>
    </location>
</feature>
<evidence type="ECO:0000256" key="1">
    <source>
        <dbReference type="SAM" id="MobiDB-lite"/>
    </source>
</evidence>
<evidence type="ECO:0000313" key="2">
    <source>
        <dbReference type="Proteomes" id="UP000095280"/>
    </source>
</evidence>
<feature type="compositionally biased region" description="Low complexity" evidence="1">
    <location>
        <begin position="303"/>
        <end position="315"/>
    </location>
</feature>
<reference evidence="3" key="1">
    <citation type="submission" date="2016-11" db="UniProtKB">
        <authorList>
            <consortium name="WormBaseParasite"/>
        </authorList>
    </citation>
    <scope>IDENTIFICATION</scope>
</reference>
<dbReference type="AlphaFoldDB" id="A0A1I8FLD9"/>
<organism evidence="2 3">
    <name type="scientific">Macrostomum lignano</name>
    <dbReference type="NCBI Taxonomy" id="282301"/>
    <lineage>
        <taxon>Eukaryota</taxon>
        <taxon>Metazoa</taxon>
        <taxon>Spiralia</taxon>
        <taxon>Lophotrochozoa</taxon>
        <taxon>Platyhelminthes</taxon>
        <taxon>Rhabditophora</taxon>
        <taxon>Macrostomorpha</taxon>
        <taxon>Macrostomida</taxon>
        <taxon>Macrostomidae</taxon>
        <taxon>Macrostomum</taxon>
    </lineage>
</organism>
<sequence length="428" mass="47523">MESFDCVGPLIRLRFWEPYETSSLLYRRRYLQMRTPIVGYPDLLRCALLRNPNYNLSGFLISAKAGEYQLLTVQIIYLGSHNAASVGIRRTFDATSCGPALFCPTCAACSAACSPWPSYQDPNGRLLSQVLAGLKECNQGWGAHLVTMLPQAVGGSLLLWLQELVSAEHNGQLFRKLLQSEPDDAFTPRCLRDHYLRYDALNCFSLLLSLLARHTKLGRMGLARLRQDASWTRRRTGHNRYSAMPGRTTCWRWRRCVNPLTPAGGVGFEEFARLLQHLPGYASAAGYGATDKWRASIRKIHSAGRPGHAGAAGRPDSGAADRELWRGHPGAGVAGAGRRRRLSASEQERRFAGTTPPSTGSLSSAYRLLASCLRLPASQQPLPLPLAVEFSEDSTFRQALPASRRQLRRLRRPRVVPTVDFVLLCISF</sequence>